<reference evidence="1" key="1">
    <citation type="submission" date="2022-04" db="EMBL/GenBank/DDBJ databases">
        <title>Genome of the entomopathogenic fungus Entomophthora muscae.</title>
        <authorList>
            <person name="Elya C."/>
            <person name="Lovett B.R."/>
            <person name="Lee E."/>
            <person name="Macias A.M."/>
            <person name="Hajek A.E."/>
            <person name="De Bivort B.L."/>
            <person name="Kasson M.T."/>
            <person name="De Fine Licht H.H."/>
            <person name="Stajich J.E."/>
        </authorList>
    </citation>
    <scope>NUCLEOTIDE SEQUENCE</scope>
    <source>
        <strain evidence="1">Berkeley</strain>
    </source>
</reference>
<keyword evidence="2" id="KW-1185">Reference proteome</keyword>
<sequence length="251" mass="27801">MGSDSHPMFLVHLLLVFGGIQGKVVDQALTQQLAHVYIKSVYRCAGILVRPNYVLTVASHVVAYPHHARVSLYSGSNFTQRDASARFRITEAHFHPDYTFNSPYESSLVLLKLDLPMGQPLSGNRFTSSSSFTSATLVGWEARRTRELGEHEALVAHTIDLETKCGGFTKPPFLATELCGTTNEKSAHYIAEGSPLLLQTPKGPRIVATYSRAFFQTSPIQLTFVKLAPFTSWIKQETRPSPINSISFNSK</sequence>
<proteinExistence type="predicted"/>
<dbReference type="Proteomes" id="UP001165960">
    <property type="component" value="Unassembled WGS sequence"/>
</dbReference>
<gene>
    <name evidence="1" type="primary">KLK7_1</name>
    <name evidence="1" type="ORF">DSO57_1002851</name>
</gene>
<accession>A0ACC2TVK5</accession>
<evidence type="ECO:0000313" key="2">
    <source>
        <dbReference type="Proteomes" id="UP001165960"/>
    </source>
</evidence>
<evidence type="ECO:0000313" key="1">
    <source>
        <dbReference type="EMBL" id="KAJ9078790.1"/>
    </source>
</evidence>
<dbReference type="EMBL" id="QTSX02002136">
    <property type="protein sequence ID" value="KAJ9078790.1"/>
    <property type="molecule type" value="Genomic_DNA"/>
</dbReference>
<comment type="caution">
    <text evidence="1">The sequence shown here is derived from an EMBL/GenBank/DDBJ whole genome shotgun (WGS) entry which is preliminary data.</text>
</comment>
<name>A0ACC2TVK5_9FUNG</name>
<protein>
    <submittedName>
        <fullName evidence="1">Kallikrein-7</fullName>
        <ecNumber evidence="1">3.4.21.-</ecNumber>
    </submittedName>
</protein>
<keyword evidence="1" id="KW-0378">Hydrolase</keyword>
<organism evidence="1 2">
    <name type="scientific">Entomophthora muscae</name>
    <dbReference type="NCBI Taxonomy" id="34485"/>
    <lineage>
        <taxon>Eukaryota</taxon>
        <taxon>Fungi</taxon>
        <taxon>Fungi incertae sedis</taxon>
        <taxon>Zoopagomycota</taxon>
        <taxon>Entomophthoromycotina</taxon>
        <taxon>Entomophthoromycetes</taxon>
        <taxon>Entomophthorales</taxon>
        <taxon>Entomophthoraceae</taxon>
        <taxon>Entomophthora</taxon>
    </lineage>
</organism>
<dbReference type="EC" id="3.4.21.-" evidence="1"/>